<evidence type="ECO:0000313" key="1">
    <source>
        <dbReference type="EMBL" id="KAG8549650.1"/>
    </source>
</evidence>
<dbReference type="EMBL" id="WNYA01000153">
    <property type="protein sequence ID" value="KAG8549650.1"/>
    <property type="molecule type" value="Genomic_DNA"/>
</dbReference>
<organism evidence="1 2">
    <name type="scientific">Engystomops pustulosus</name>
    <name type="common">Tungara frog</name>
    <name type="synonym">Physalaemus pustulosus</name>
    <dbReference type="NCBI Taxonomy" id="76066"/>
    <lineage>
        <taxon>Eukaryota</taxon>
        <taxon>Metazoa</taxon>
        <taxon>Chordata</taxon>
        <taxon>Craniata</taxon>
        <taxon>Vertebrata</taxon>
        <taxon>Euteleostomi</taxon>
        <taxon>Amphibia</taxon>
        <taxon>Batrachia</taxon>
        <taxon>Anura</taxon>
        <taxon>Neobatrachia</taxon>
        <taxon>Hyloidea</taxon>
        <taxon>Leptodactylidae</taxon>
        <taxon>Leiuperinae</taxon>
        <taxon>Engystomops</taxon>
    </lineage>
</organism>
<proteinExistence type="predicted"/>
<protein>
    <recommendedName>
        <fullName evidence="3">Secreted protein</fullName>
    </recommendedName>
</protein>
<dbReference type="AlphaFoldDB" id="A0AAV6ZQP1"/>
<reference evidence="1" key="1">
    <citation type="thesis" date="2020" institute="ProQuest LLC" country="789 East Eisenhower Parkway, Ann Arbor, MI, USA">
        <title>Comparative Genomics and Chromosome Evolution.</title>
        <authorList>
            <person name="Mudd A.B."/>
        </authorList>
    </citation>
    <scope>NUCLEOTIDE SEQUENCE</scope>
    <source>
        <strain evidence="1">237g6f4</strain>
        <tissue evidence="1">Blood</tissue>
    </source>
</reference>
<evidence type="ECO:0000313" key="2">
    <source>
        <dbReference type="Proteomes" id="UP000824782"/>
    </source>
</evidence>
<accession>A0AAV6ZQP1</accession>
<gene>
    <name evidence="1" type="ORF">GDO81_020326</name>
</gene>
<sequence length="82" mass="9067">MLCTRFASSGVRVGETICRCLIRCPFFTKGCSGAMLCITIKSILPSSCSFILHQSTESLLRVILCRWFTLYRLGAATCRGLP</sequence>
<name>A0AAV6ZQP1_ENGPU</name>
<evidence type="ECO:0008006" key="3">
    <source>
        <dbReference type="Google" id="ProtNLM"/>
    </source>
</evidence>
<keyword evidence="2" id="KW-1185">Reference proteome</keyword>
<dbReference type="Proteomes" id="UP000824782">
    <property type="component" value="Unassembled WGS sequence"/>
</dbReference>
<comment type="caution">
    <text evidence="1">The sequence shown here is derived from an EMBL/GenBank/DDBJ whole genome shotgun (WGS) entry which is preliminary data.</text>
</comment>